<dbReference type="InterPro" id="IPR000537">
    <property type="entry name" value="UbiA_prenyltransferase"/>
</dbReference>
<evidence type="ECO:0000256" key="6">
    <source>
        <dbReference type="ARBA" id="ARBA00022989"/>
    </source>
</evidence>
<feature type="transmembrane region" description="Helical" evidence="8">
    <location>
        <begin position="224"/>
        <end position="242"/>
    </location>
</feature>
<organism evidence="9 10">
    <name type="scientific">Iocasia fonsfrigidae</name>
    <dbReference type="NCBI Taxonomy" id="2682810"/>
    <lineage>
        <taxon>Bacteria</taxon>
        <taxon>Bacillati</taxon>
        <taxon>Bacillota</taxon>
        <taxon>Clostridia</taxon>
        <taxon>Halanaerobiales</taxon>
        <taxon>Halanaerobiaceae</taxon>
        <taxon>Iocasia</taxon>
    </lineage>
</organism>
<dbReference type="CDD" id="cd13962">
    <property type="entry name" value="PT_UbiA_UBIAD1"/>
    <property type="match status" value="1"/>
</dbReference>
<keyword evidence="6 8" id="KW-1133">Transmembrane helix</keyword>
<dbReference type="GO" id="GO:0009234">
    <property type="term" value="P:menaquinone biosynthetic process"/>
    <property type="evidence" value="ECO:0007669"/>
    <property type="project" value="UniProtKB-UniPathway"/>
</dbReference>
<proteinExistence type="predicted"/>
<evidence type="ECO:0000313" key="10">
    <source>
        <dbReference type="Proteomes" id="UP000665020"/>
    </source>
</evidence>
<dbReference type="PIRSF" id="PIRSF005355">
    <property type="entry name" value="UBIAD1"/>
    <property type="match status" value="1"/>
</dbReference>
<accession>A0A8A7KAW3</accession>
<dbReference type="InterPro" id="IPR044878">
    <property type="entry name" value="UbiA_sf"/>
</dbReference>
<keyword evidence="7 8" id="KW-0472">Membrane</keyword>
<evidence type="ECO:0000256" key="2">
    <source>
        <dbReference type="ARBA" id="ARBA00004863"/>
    </source>
</evidence>
<feature type="transmembrane region" description="Helical" evidence="8">
    <location>
        <begin position="21"/>
        <end position="41"/>
    </location>
</feature>
<feature type="transmembrane region" description="Helical" evidence="8">
    <location>
        <begin position="176"/>
        <end position="193"/>
    </location>
</feature>
<dbReference type="InterPro" id="IPR026046">
    <property type="entry name" value="UBIAD1"/>
</dbReference>
<evidence type="ECO:0000256" key="1">
    <source>
        <dbReference type="ARBA" id="ARBA00004141"/>
    </source>
</evidence>
<dbReference type="KEGG" id="ifn:GM661_04150"/>
<feature type="transmembrane region" description="Helical" evidence="8">
    <location>
        <begin position="122"/>
        <end position="140"/>
    </location>
</feature>
<evidence type="ECO:0000256" key="7">
    <source>
        <dbReference type="ARBA" id="ARBA00023136"/>
    </source>
</evidence>
<keyword evidence="10" id="KW-1185">Reference proteome</keyword>
<evidence type="ECO:0008006" key="11">
    <source>
        <dbReference type="Google" id="ProtNLM"/>
    </source>
</evidence>
<dbReference type="EMBL" id="CP046640">
    <property type="protein sequence ID" value="QTL97225.1"/>
    <property type="molecule type" value="Genomic_DNA"/>
</dbReference>
<dbReference type="RefSeq" id="WP_230868871.1">
    <property type="nucleotide sequence ID" value="NZ_CP046640.1"/>
</dbReference>
<dbReference type="UniPathway" id="UPA00079"/>
<evidence type="ECO:0000256" key="5">
    <source>
        <dbReference type="ARBA" id="ARBA00022692"/>
    </source>
</evidence>
<reference evidence="9" key="1">
    <citation type="submission" date="2019-12" db="EMBL/GenBank/DDBJ databases">
        <authorList>
            <person name="zhang j."/>
            <person name="sun C.M."/>
        </authorList>
    </citation>
    <scope>NUCLEOTIDE SEQUENCE</scope>
    <source>
        <strain evidence="9">NS-1</strain>
    </source>
</reference>
<name>A0A8A7KAW3_9FIRM</name>
<gene>
    <name evidence="9" type="ORF">GM661_04150</name>
</gene>
<evidence type="ECO:0000313" key="9">
    <source>
        <dbReference type="EMBL" id="QTL97225.1"/>
    </source>
</evidence>
<feature type="transmembrane region" description="Helical" evidence="8">
    <location>
        <begin position="248"/>
        <end position="264"/>
    </location>
</feature>
<dbReference type="PANTHER" id="PTHR13929:SF0">
    <property type="entry name" value="UBIA PRENYLTRANSFERASE DOMAIN-CONTAINING PROTEIN 1"/>
    <property type="match status" value="1"/>
</dbReference>
<dbReference type="GO" id="GO:0004659">
    <property type="term" value="F:prenyltransferase activity"/>
    <property type="evidence" value="ECO:0007669"/>
    <property type="project" value="InterPro"/>
</dbReference>
<comment type="pathway">
    <text evidence="2">Quinol/quinone metabolism; menaquinone biosynthesis.</text>
</comment>
<keyword evidence="5 8" id="KW-0812">Transmembrane</keyword>
<keyword evidence="3" id="KW-0474">Menaquinone biosynthesis</keyword>
<dbReference type="PANTHER" id="PTHR13929">
    <property type="entry name" value="1,4-DIHYDROXY-2-NAPHTHOATE OCTAPRENYLTRANSFERASE"/>
    <property type="match status" value="1"/>
</dbReference>
<comment type="subcellular location">
    <subcellularLocation>
        <location evidence="1">Membrane</location>
        <topology evidence="1">Multi-pass membrane protein</topology>
    </subcellularLocation>
</comment>
<dbReference type="GO" id="GO:0042371">
    <property type="term" value="P:vitamin K biosynthetic process"/>
    <property type="evidence" value="ECO:0007669"/>
    <property type="project" value="TreeGrafter"/>
</dbReference>
<sequence>MLNKTETLSRLKYWLIAIRPFGFATTTVSTSVGAALAFYHGIFDLKLHLISMIPLMLIHTGTNLINDYFDYIIGLDHGDSLSSSGLNRVKGKIKPEEFYKVGLWCFFLSIPFGIYLSLLRGWVIFLVGTIGAFAGFFYTARPINYKYYGLGGPSIFLWMGVIMVWGIYLIQTGIQAWYPVWVGIPVSFLITAMQHSNELRDYENDKKKGIKTAPVVMGFKFARYYYYFLIISAYLSLTILIYKNLLPAWSLLVLITLPLAVNRIKTIYYAQNQNDLLGIDYKMASLNIEFGGSLAATLVISRFF</sequence>
<dbReference type="Gene3D" id="1.10.357.140">
    <property type="entry name" value="UbiA prenyltransferase"/>
    <property type="match status" value="1"/>
</dbReference>
<dbReference type="AlphaFoldDB" id="A0A8A7KAW3"/>
<dbReference type="Proteomes" id="UP000665020">
    <property type="component" value="Chromosome"/>
</dbReference>
<evidence type="ECO:0000256" key="3">
    <source>
        <dbReference type="ARBA" id="ARBA00022428"/>
    </source>
</evidence>
<evidence type="ECO:0000256" key="4">
    <source>
        <dbReference type="ARBA" id="ARBA00022679"/>
    </source>
</evidence>
<dbReference type="Pfam" id="PF01040">
    <property type="entry name" value="UbiA"/>
    <property type="match status" value="1"/>
</dbReference>
<evidence type="ECO:0000256" key="8">
    <source>
        <dbReference type="SAM" id="Phobius"/>
    </source>
</evidence>
<protein>
    <recommendedName>
        <fullName evidence="11">1,4-dihydroxy-2-naphthoate octaprenyltransferase</fullName>
    </recommendedName>
</protein>
<dbReference type="GO" id="GO:0016020">
    <property type="term" value="C:membrane"/>
    <property type="evidence" value="ECO:0007669"/>
    <property type="project" value="UniProtKB-SubCell"/>
</dbReference>
<feature type="transmembrane region" description="Helical" evidence="8">
    <location>
        <begin position="147"/>
        <end position="170"/>
    </location>
</feature>
<keyword evidence="4" id="KW-0808">Transferase</keyword>